<dbReference type="EMBL" id="PTJC01000005">
    <property type="protein sequence ID" value="PPK88497.1"/>
    <property type="molecule type" value="Genomic_DNA"/>
</dbReference>
<dbReference type="AlphaFoldDB" id="A0A2S6IAG5"/>
<feature type="transmembrane region" description="Helical" evidence="1">
    <location>
        <begin position="107"/>
        <end position="124"/>
    </location>
</feature>
<name>A0A2S6IAG5_9BACT</name>
<organism evidence="2 3">
    <name type="scientific">Neolewinella xylanilytica</name>
    <dbReference type="NCBI Taxonomy" id="1514080"/>
    <lineage>
        <taxon>Bacteria</taxon>
        <taxon>Pseudomonadati</taxon>
        <taxon>Bacteroidota</taxon>
        <taxon>Saprospiria</taxon>
        <taxon>Saprospirales</taxon>
        <taxon>Lewinellaceae</taxon>
        <taxon>Neolewinella</taxon>
    </lineage>
</organism>
<comment type="caution">
    <text evidence="2">The sequence shown here is derived from an EMBL/GenBank/DDBJ whole genome shotgun (WGS) entry which is preliminary data.</text>
</comment>
<dbReference type="RefSeq" id="WP_104419042.1">
    <property type="nucleotide sequence ID" value="NZ_PTJC01000005.1"/>
</dbReference>
<feature type="transmembrane region" description="Helical" evidence="1">
    <location>
        <begin position="136"/>
        <end position="157"/>
    </location>
</feature>
<protein>
    <recommendedName>
        <fullName evidence="4">DUF1648 domain-containing protein</fullName>
    </recommendedName>
</protein>
<reference evidence="2 3" key="1">
    <citation type="submission" date="2018-02" db="EMBL/GenBank/DDBJ databases">
        <title>Genomic Encyclopedia of Archaeal and Bacterial Type Strains, Phase II (KMG-II): from individual species to whole genera.</title>
        <authorList>
            <person name="Goeker M."/>
        </authorList>
    </citation>
    <scope>NUCLEOTIDE SEQUENCE [LARGE SCALE GENOMIC DNA]</scope>
    <source>
        <strain evidence="2 3">DSM 29526</strain>
    </source>
</reference>
<evidence type="ECO:0000313" key="3">
    <source>
        <dbReference type="Proteomes" id="UP000237662"/>
    </source>
</evidence>
<feature type="transmembrane region" description="Helical" evidence="1">
    <location>
        <begin position="60"/>
        <end position="81"/>
    </location>
</feature>
<sequence>MPRPKIHLPKSAADYWLELGSLASLLLLVFVSFSGFVRVPTTIPFRFGMDGWPDLYPSRIRFGLLPFLGVVVYAVGQLLTLRPHRFSYPARITPANAAVHYRNAIRLLQFVLAWLLLSMSYLQFRTARAEAGLYGGPSLLVAILLLVLLVSGGWYFLRPLLATSQRMIVNRA</sequence>
<dbReference type="OrthoDB" id="9808690at2"/>
<evidence type="ECO:0000256" key="1">
    <source>
        <dbReference type="SAM" id="Phobius"/>
    </source>
</evidence>
<dbReference type="Proteomes" id="UP000237662">
    <property type="component" value="Unassembled WGS sequence"/>
</dbReference>
<proteinExistence type="predicted"/>
<keyword evidence="1" id="KW-0812">Transmembrane</keyword>
<accession>A0A2S6IAG5</accession>
<evidence type="ECO:0000313" key="2">
    <source>
        <dbReference type="EMBL" id="PPK88497.1"/>
    </source>
</evidence>
<keyword evidence="3" id="KW-1185">Reference proteome</keyword>
<evidence type="ECO:0008006" key="4">
    <source>
        <dbReference type="Google" id="ProtNLM"/>
    </source>
</evidence>
<gene>
    <name evidence="2" type="ORF">CLV84_1465</name>
</gene>
<keyword evidence="1" id="KW-1133">Transmembrane helix</keyword>
<feature type="transmembrane region" description="Helical" evidence="1">
    <location>
        <begin position="21"/>
        <end position="40"/>
    </location>
</feature>
<keyword evidence="1" id="KW-0472">Membrane</keyword>